<evidence type="ECO:0000256" key="1">
    <source>
        <dbReference type="ARBA" id="ARBA00022837"/>
    </source>
</evidence>
<feature type="domain" description="EF-hand" evidence="4">
    <location>
        <begin position="450"/>
        <end position="480"/>
    </location>
</feature>
<proteinExistence type="predicted"/>
<feature type="region of interest" description="Disordered" evidence="2">
    <location>
        <begin position="166"/>
        <end position="186"/>
    </location>
</feature>
<dbReference type="InterPro" id="IPR037614">
    <property type="entry name" value="Kazrin"/>
</dbReference>
<evidence type="ECO:0000313" key="5">
    <source>
        <dbReference type="EMBL" id="KAJ0404040.1"/>
    </source>
</evidence>
<protein>
    <recommendedName>
        <fullName evidence="7">Calmodulin</fullName>
    </recommendedName>
</protein>
<feature type="region of interest" description="Disordered" evidence="2">
    <location>
        <begin position="322"/>
        <end position="351"/>
    </location>
</feature>
<dbReference type="SMART" id="SM00054">
    <property type="entry name" value="EFh"/>
    <property type="match status" value="3"/>
</dbReference>
<feature type="region of interest" description="Disordered" evidence="2">
    <location>
        <begin position="236"/>
        <end position="256"/>
    </location>
</feature>
<organism evidence="5 6">
    <name type="scientific">Pythium insidiosum</name>
    <name type="common">Pythiosis disease agent</name>
    <dbReference type="NCBI Taxonomy" id="114742"/>
    <lineage>
        <taxon>Eukaryota</taxon>
        <taxon>Sar</taxon>
        <taxon>Stramenopiles</taxon>
        <taxon>Oomycota</taxon>
        <taxon>Peronosporomycetes</taxon>
        <taxon>Pythiales</taxon>
        <taxon>Pythiaceae</taxon>
        <taxon>Pythium</taxon>
    </lineage>
</organism>
<evidence type="ECO:0008006" key="7">
    <source>
        <dbReference type="Google" id="ProtNLM"/>
    </source>
</evidence>
<feature type="domain" description="EF-hand" evidence="4">
    <location>
        <begin position="387"/>
        <end position="422"/>
    </location>
</feature>
<dbReference type="InterPro" id="IPR018247">
    <property type="entry name" value="EF_Hand_1_Ca_BS"/>
</dbReference>
<dbReference type="Proteomes" id="UP001209570">
    <property type="component" value="Unassembled WGS sequence"/>
</dbReference>
<evidence type="ECO:0000259" key="3">
    <source>
        <dbReference type="PROSITE" id="PS50105"/>
    </source>
</evidence>
<feature type="region of interest" description="Disordered" evidence="2">
    <location>
        <begin position="650"/>
        <end position="710"/>
    </location>
</feature>
<name>A0AAD5QCA8_PYTIN</name>
<dbReference type="PROSITE" id="PS50222">
    <property type="entry name" value="EF_HAND_2"/>
    <property type="match status" value="2"/>
</dbReference>
<feature type="domain" description="SAM" evidence="3">
    <location>
        <begin position="95"/>
        <end position="160"/>
    </location>
</feature>
<dbReference type="InterPro" id="IPR011992">
    <property type="entry name" value="EF-hand-dom_pair"/>
</dbReference>
<dbReference type="Gene3D" id="1.10.150.50">
    <property type="entry name" value="Transcription Factor, Ets-1"/>
    <property type="match status" value="1"/>
</dbReference>
<feature type="compositionally biased region" description="Basic and acidic residues" evidence="2">
    <location>
        <begin position="325"/>
        <end position="334"/>
    </location>
</feature>
<evidence type="ECO:0000313" key="6">
    <source>
        <dbReference type="Proteomes" id="UP001209570"/>
    </source>
</evidence>
<dbReference type="PROSITE" id="PS50105">
    <property type="entry name" value="SAM_DOMAIN"/>
    <property type="match status" value="1"/>
</dbReference>
<gene>
    <name evidence="5" type="ORF">P43SY_004295</name>
</gene>
<dbReference type="SUPFAM" id="SSF47473">
    <property type="entry name" value="EF-hand"/>
    <property type="match status" value="1"/>
</dbReference>
<accession>A0AAD5QCA8</accession>
<dbReference type="AlphaFoldDB" id="A0AAD5QCA8"/>
<dbReference type="PANTHER" id="PTHR12776">
    <property type="entry name" value="KAZRIN-RELATED"/>
    <property type="match status" value="1"/>
</dbReference>
<feature type="compositionally biased region" description="Basic and acidic residues" evidence="2">
    <location>
        <begin position="650"/>
        <end position="683"/>
    </location>
</feature>
<dbReference type="InterPro" id="IPR002048">
    <property type="entry name" value="EF_hand_dom"/>
</dbReference>
<dbReference type="EMBL" id="JAKCXM010000070">
    <property type="protein sequence ID" value="KAJ0404040.1"/>
    <property type="molecule type" value="Genomic_DNA"/>
</dbReference>
<reference evidence="5" key="1">
    <citation type="submission" date="2021-12" db="EMBL/GenBank/DDBJ databases">
        <title>Prjna785345.</title>
        <authorList>
            <person name="Rujirawat T."/>
            <person name="Krajaejun T."/>
        </authorList>
    </citation>
    <scope>NUCLEOTIDE SEQUENCE</scope>
    <source>
        <strain evidence="5">Pi057C3</strain>
    </source>
</reference>
<dbReference type="InterPro" id="IPR013761">
    <property type="entry name" value="SAM/pointed_sf"/>
</dbReference>
<evidence type="ECO:0000259" key="4">
    <source>
        <dbReference type="PROSITE" id="PS50222"/>
    </source>
</evidence>
<dbReference type="InterPro" id="IPR001660">
    <property type="entry name" value="SAM"/>
</dbReference>
<dbReference type="Pfam" id="PF00536">
    <property type="entry name" value="SAM_1"/>
    <property type="match status" value="1"/>
</dbReference>
<dbReference type="PANTHER" id="PTHR12776:SF1">
    <property type="entry name" value="KAZRIN"/>
    <property type="match status" value="1"/>
</dbReference>
<dbReference type="PROSITE" id="PS00018">
    <property type="entry name" value="EF_HAND_1"/>
    <property type="match status" value="2"/>
</dbReference>
<dbReference type="Pfam" id="PF13499">
    <property type="entry name" value="EF-hand_7"/>
    <property type="match status" value="1"/>
</dbReference>
<dbReference type="GO" id="GO:0005509">
    <property type="term" value="F:calcium ion binding"/>
    <property type="evidence" value="ECO:0007669"/>
    <property type="project" value="InterPro"/>
</dbReference>
<keyword evidence="6" id="KW-1185">Reference proteome</keyword>
<dbReference type="SMART" id="SM00454">
    <property type="entry name" value="SAM"/>
    <property type="match status" value="1"/>
</dbReference>
<dbReference type="SUPFAM" id="SSF47769">
    <property type="entry name" value="SAM/Pointed domain"/>
    <property type="match status" value="1"/>
</dbReference>
<comment type="caution">
    <text evidence="5">The sequence shown here is derived from an EMBL/GenBank/DDBJ whole genome shotgun (WGS) entry which is preliminary data.</text>
</comment>
<sequence>MSELVGRLLCIKALVSREELERQLAAEREREALALAEGTAVLKKAFVLLGGDEKSPIKIADLKLHVSCEATSDDIATLNAQRVKAPTLSTYVLDWKVQDVVQWLTFEMELPQYLGAIQQNAINGKLLLTLTESELESELGITATLHKRKMMQQITEWQEKFQYPPAAETRAPEKKKARSARPAAALSTTMETPAFIKREELLYDVRQRVKAAEAPRLPKTIGQTRVFPAVTTVLRAKESAEKHDEEPTRDEDKSESFQDAMADIFEAVHPDSPDRLPSAANETDPRGAFKMPTIQIGQITNTDELYEIVRQRVHQLSGHLLPLSKENEETHSDFGDADEDGESGEKQESEEISGLRLVFHAFTQGRSERISRLRLQEGLPSLLAIDVSWHQFDLLFRRLDVDGDSELCWDEFRHVFERRHISFDQEDLLFLQDALVNFVIDRLEGQQWTLVDLFKAFDRDGGGNVTIAEFATLVRFLFTAQDKLQATSHRRTAMKKRHVYLLMSCLDVSADRRISQQEFMRFFFIVWSNKLMEVQEQLVEMETARGQQSLPASRWQDAIEHLTQQKRRLRRALRTNFSRPFRDAMRCLDVSVPGPFTGLLRRLDLAAASPSSDTAPEPESAPSLKVWQVLKGETSSSRRAGPPAISQLRARDREASLEASRRRVQKGKNEVLRTRLTRQREPARSGAELRVPAAQLSLDGTQQLKRDHRQ</sequence>
<dbReference type="Gene3D" id="1.10.238.10">
    <property type="entry name" value="EF-hand"/>
    <property type="match status" value="2"/>
</dbReference>
<evidence type="ECO:0000256" key="2">
    <source>
        <dbReference type="SAM" id="MobiDB-lite"/>
    </source>
</evidence>
<keyword evidence="1" id="KW-0106">Calcium</keyword>